<evidence type="ECO:0000256" key="12">
    <source>
        <dbReference type="ARBA" id="ARBA00023224"/>
    </source>
</evidence>
<evidence type="ECO:0000256" key="4">
    <source>
        <dbReference type="ARBA" id="ARBA00022553"/>
    </source>
</evidence>
<dbReference type="Gene3D" id="1.20.1070.10">
    <property type="entry name" value="Rhodopsin 7-helix transmembrane proteins"/>
    <property type="match status" value="2"/>
</dbReference>
<evidence type="ECO:0000256" key="9">
    <source>
        <dbReference type="ARBA" id="ARBA00023157"/>
    </source>
</evidence>
<comment type="similarity">
    <text evidence="14">Belongs to the G-protein coupled receptor 1 family.</text>
</comment>
<comment type="subcellular location">
    <subcellularLocation>
        <location evidence="1">Cell membrane</location>
        <topology evidence="1">Multi-pass membrane protein</topology>
    </subcellularLocation>
</comment>
<organism evidence="18 19">
    <name type="scientific">Priapulus caudatus</name>
    <name type="common">Priapulid worm</name>
    <dbReference type="NCBI Taxonomy" id="37621"/>
    <lineage>
        <taxon>Eukaryota</taxon>
        <taxon>Metazoa</taxon>
        <taxon>Ecdysozoa</taxon>
        <taxon>Scalidophora</taxon>
        <taxon>Priapulida</taxon>
        <taxon>Priapulimorpha</taxon>
        <taxon>Priapulimorphida</taxon>
        <taxon>Priapulidae</taxon>
        <taxon>Priapulus</taxon>
    </lineage>
</organism>
<evidence type="ECO:0000256" key="8">
    <source>
        <dbReference type="ARBA" id="ARBA00023136"/>
    </source>
</evidence>
<evidence type="ECO:0000256" key="5">
    <source>
        <dbReference type="ARBA" id="ARBA00022692"/>
    </source>
</evidence>
<accession>A0ABM1F524</accession>
<evidence type="ECO:0000256" key="2">
    <source>
        <dbReference type="ARBA" id="ARBA00015317"/>
    </source>
</evidence>
<dbReference type="PROSITE" id="PS50262">
    <property type="entry name" value="G_PROTEIN_RECEP_F1_2"/>
    <property type="match status" value="1"/>
</dbReference>
<evidence type="ECO:0000256" key="16">
    <source>
        <dbReference type="SAM" id="Phobius"/>
    </source>
</evidence>
<dbReference type="Pfam" id="PF00001">
    <property type="entry name" value="7tm_1"/>
    <property type="match status" value="1"/>
</dbReference>
<dbReference type="PRINTS" id="PR00530">
    <property type="entry name" value="HISTAMINEH1R"/>
</dbReference>
<evidence type="ECO:0000256" key="1">
    <source>
        <dbReference type="ARBA" id="ARBA00004651"/>
    </source>
</evidence>
<keyword evidence="8 16" id="KW-0472">Membrane</keyword>
<feature type="compositionally biased region" description="Low complexity" evidence="15">
    <location>
        <begin position="342"/>
        <end position="354"/>
    </location>
</feature>
<evidence type="ECO:0000256" key="14">
    <source>
        <dbReference type="RuleBase" id="RU000688"/>
    </source>
</evidence>
<feature type="transmembrane region" description="Helical" evidence="16">
    <location>
        <begin position="405"/>
        <end position="428"/>
    </location>
</feature>
<keyword evidence="11" id="KW-0325">Glycoprotein</keyword>
<evidence type="ECO:0000256" key="6">
    <source>
        <dbReference type="ARBA" id="ARBA00022989"/>
    </source>
</evidence>
<dbReference type="Proteomes" id="UP000695022">
    <property type="component" value="Unplaced"/>
</dbReference>
<keyword evidence="18" id="KW-1185">Reference proteome</keyword>
<name>A0ABM1F524_PRICU</name>
<comment type="function">
    <text evidence="13">G-protein-coupled receptor for histamine, a biogenic amine that functions as an immune modulator and a neurotransmitter. Through the H1 receptor, histamine mediates the contraction of smooth muscles and increases capillary permeability due to contraction of terminal venules. Also mediates neurotransmission in the central nervous system and thereby regulates circadian rhythms, emotional and locomotor activities as well as cognitive functions.</text>
</comment>
<dbReference type="PROSITE" id="PS00237">
    <property type="entry name" value="G_PROTEIN_RECEP_F1_1"/>
    <property type="match status" value="1"/>
</dbReference>
<dbReference type="PANTHER" id="PTHR24248:SF204">
    <property type="entry name" value="HISTAMINE H1 RECEPTOR"/>
    <property type="match status" value="1"/>
</dbReference>
<feature type="compositionally biased region" description="Gly residues" evidence="15">
    <location>
        <begin position="279"/>
        <end position="289"/>
    </location>
</feature>
<feature type="transmembrane region" description="Helical" evidence="16">
    <location>
        <begin position="106"/>
        <end position="127"/>
    </location>
</feature>
<evidence type="ECO:0000256" key="10">
    <source>
        <dbReference type="ARBA" id="ARBA00023170"/>
    </source>
</evidence>
<feature type="domain" description="G-protein coupled receptors family 1 profile" evidence="17">
    <location>
        <begin position="5"/>
        <end position="456"/>
    </location>
</feature>
<evidence type="ECO:0000256" key="11">
    <source>
        <dbReference type="ARBA" id="ARBA00023180"/>
    </source>
</evidence>
<dbReference type="InterPro" id="IPR017452">
    <property type="entry name" value="GPCR_Rhodpsn_7TM"/>
</dbReference>
<keyword evidence="5 14" id="KW-0812">Transmembrane</keyword>
<dbReference type="InterPro" id="IPR000921">
    <property type="entry name" value="Histamine_H1_rcpt"/>
</dbReference>
<dbReference type="SUPFAM" id="SSF81321">
    <property type="entry name" value="Family A G protein-coupled receptor-like"/>
    <property type="match status" value="1"/>
</dbReference>
<evidence type="ECO:0000313" key="19">
    <source>
        <dbReference type="RefSeq" id="XP_014679545.1"/>
    </source>
</evidence>
<feature type="transmembrane region" description="Helical" evidence="16">
    <location>
        <begin position="159"/>
        <end position="177"/>
    </location>
</feature>
<keyword evidence="6 16" id="KW-1133">Transmembrane helix</keyword>
<keyword evidence="4" id="KW-0597">Phosphoprotein</keyword>
<proteinExistence type="inferred from homology"/>
<evidence type="ECO:0000256" key="13">
    <source>
        <dbReference type="ARBA" id="ARBA00045624"/>
    </source>
</evidence>
<evidence type="ECO:0000259" key="17">
    <source>
        <dbReference type="PROSITE" id="PS50262"/>
    </source>
</evidence>
<dbReference type="RefSeq" id="XP_014679545.1">
    <property type="nucleotide sequence ID" value="XM_014824059.1"/>
</dbReference>
<feature type="transmembrane region" description="Helical" evidence="16">
    <location>
        <begin position="6"/>
        <end position="24"/>
    </location>
</feature>
<keyword evidence="7 14" id="KW-0297">G-protein coupled receptor</keyword>
<gene>
    <name evidence="19" type="primary">LOC106819419</name>
</gene>
<feature type="transmembrane region" description="Helical" evidence="16">
    <location>
        <begin position="31"/>
        <end position="52"/>
    </location>
</feature>
<dbReference type="PANTHER" id="PTHR24248">
    <property type="entry name" value="ADRENERGIC RECEPTOR-RELATED G-PROTEIN COUPLED RECEPTOR"/>
    <property type="match status" value="1"/>
</dbReference>
<evidence type="ECO:0000256" key="3">
    <source>
        <dbReference type="ARBA" id="ARBA00022475"/>
    </source>
</evidence>
<dbReference type="PRINTS" id="PR00237">
    <property type="entry name" value="GPCRRHODOPSN"/>
</dbReference>
<reference evidence="19" key="1">
    <citation type="submission" date="2025-08" db="UniProtKB">
        <authorList>
            <consortium name="RefSeq"/>
        </authorList>
    </citation>
    <scope>IDENTIFICATION</scope>
</reference>
<feature type="region of interest" description="Disordered" evidence="15">
    <location>
        <begin position="277"/>
        <end position="365"/>
    </location>
</feature>
<evidence type="ECO:0000256" key="15">
    <source>
        <dbReference type="SAM" id="MobiDB-lite"/>
    </source>
</evidence>
<keyword evidence="10 14" id="KW-0675">Receptor</keyword>
<protein>
    <recommendedName>
        <fullName evidence="2">Histamine H1 receptor</fullName>
    </recommendedName>
</protein>
<evidence type="ECO:0000256" key="7">
    <source>
        <dbReference type="ARBA" id="ARBA00023040"/>
    </source>
</evidence>
<dbReference type="InterPro" id="IPR000276">
    <property type="entry name" value="GPCR_Rhodpsn"/>
</dbReference>
<sequence>MLYSCNILTLLHLSLLSITCLQVSNMFIMSLAIADLTVGLFVMPISTAYILTGEWIFELVICKIWLSLDYTASTASILNLFILSLDRYWSITSPLKYLKKRTKKRALIMISIVWLSSALWIVPILSWQHLTNGGVRRIPPNVCDTEFTHDRVFKVTTSIFNFYLPLTMMISLYGKIFHEIRQRSKFDIGIRNTGGGNGKTDGASDSFGDYEKRLSASPKLTLQRFDSVRVSVEYVYDSSDEEHAAHVRSPLMAKQNAAAHARRQQLQQRVAETSLTVHGDGGSATGGGKQHTNNCSSMLNNAVENPLYSKSRQLTRQRSDQKPTRAVTPPDNHATDIRRTISNKSSSAKSNSKAGGSGGSTVGNKLSSKFIKSSRIPRIPFGLKKKVKKSPNSTLRREKKAAKQLGVIMGAFVLCWMLYFVFFMIVAFCDDCISSDLYMASIWLGYFNSTLNPFLYPLCNTNFKRAFKKMLRCKDASKDVATYSRACDLSQGYTGRITR</sequence>
<evidence type="ECO:0000313" key="18">
    <source>
        <dbReference type="Proteomes" id="UP000695022"/>
    </source>
</evidence>
<keyword evidence="12 14" id="KW-0807">Transducer</keyword>
<dbReference type="GeneID" id="106819419"/>
<keyword evidence="3" id="KW-1003">Cell membrane</keyword>
<feature type="transmembrane region" description="Helical" evidence="16">
    <location>
        <begin position="440"/>
        <end position="459"/>
    </location>
</feature>
<feature type="compositionally biased region" description="Polar residues" evidence="15">
    <location>
        <begin position="290"/>
        <end position="316"/>
    </location>
</feature>
<keyword evidence="9" id="KW-1015">Disulfide bond</keyword>